<dbReference type="AlphaFoldDB" id="A0A6A3ABM6"/>
<evidence type="ECO:0000256" key="1">
    <source>
        <dbReference type="SAM" id="MobiDB-lite"/>
    </source>
</evidence>
<organism evidence="2 3">
    <name type="scientific">Hibiscus syriacus</name>
    <name type="common">Rose of Sharon</name>
    <dbReference type="NCBI Taxonomy" id="106335"/>
    <lineage>
        <taxon>Eukaryota</taxon>
        <taxon>Viridiplantae</taxon>
        <taxon>Streptophyta</taxon>
        <taxon>Embryophyta</taxon>
        <taxon>Tracheophyta</taxon>
        <taxon>Spermatophyta</taxon>
        <taxon>Magnoliopsida</taxon>
        <taxon>eudicotyledons</taxon>
        <taxon>Gunneridae</taxon>
        <taxon>Pentapetalae</taxon>
        <taxon>rosids</taxon>
        <taxon>malvids</taxon>
        <taxon>Malvales</taxon>
        <taxon>Malvaceae</taxon>
        <taxon>Malvoideae</taxon>
        <taxon>Hibiscus</taxon>
    </lineage>
</organism>
<protein>
    <submittedName>
        <fullName evidence="2">ERF022 protein</fullName>
    </submittedName>
</protein>
<dbReference type="Proteomes" id="UP000436088">
    <property type="component" value="Unassembled WGS sequence"/>
</dbReference>
<evidence type="ECO:0000313" key="2">
    <source>
        <dbReference type="EMBL" id="KAE8701880.1"/>
    </source>
</evidence>
<accession>A0A6A3ABM6</accession>
<name>A0A6A3ABM6_HIBSY</name>
<proteinExistence type="predicted"/>
<evidence type="ECO:0000313" key="3">
    <source>
        <dbReference type="Proteomes" id="UP000436088"/>
    </source>
</evidence>
<dbReference type="EMBL" id="VEPZ02001014">
    <property type="protein sequence ID" value="KAE8701880.1"/>
    <property type="molecule type" value="Genomic_DNA"/>
</dbReference>
<sequence>MRQELIHQVTEVCTNGNGENGCPKSGSLGRGPEYGSGVTRHPKWQRRPMIPRHYTSEDELLGLTYRSWSILDSLPRPASSSAEDVQMAAQEAALRLGRRPKLSSEVGTELAGGGKSLGPIRTGLSPSQIQAINEFPLDSPKIWMELAGAVLLADPMMCGVDDALFFVTTKKFWLNPYGIKYSFTKYSKIHP</sequence>
<comment type="caution">
    <text evidence="2">The sequence shown here is derived from an EMBL/GenBank/DDBJ whole genome shotgun (WGS) entry which is preliminary data.</text>
</comment>
<reference evidence="2" key="1">
    <citation type="submission" date="2019-09" db="EMBL/GenBank/DDBJ databases">
        <title>Draft genome information of white flower Hibiscus syriacus.</title>
        <authorList>
            <person name="Kim Y.-M."/>
        </authorList>
    </citation>
    <scope>NUCLEOTIDE SEQUENCE [LARGE SCALE GENOMIC DNA]</scope>
    <source>
        <strain evidence="2">YM2019G1</strain>
    </source>
</reference>
<feature type="region of interest" description="Disordered" evidence="1">
    <location>
        <begin position="18"/>
        <end position="41"/>
    </location>
</feature>
<gene>
    <name evidence="2" type="ORF">F3Y22_tig00110505pilonHSYRG00476</name>
</gene>
<keyword evidence="3" id="KW-1185">Reference proteome</keyword>